<evidence type="ECO:0000259" key="1">
    <source>
        <dbReference type="Pfam" id="PF21259"/>
    </source>
</evidence>
<reference evidence="2 3" key="1">
    <citation type="journal article" date="2015" name="Genome Announc.">
        <title>Expanding the biotechnology potential of lactobacilli through comparative genomics of 213 strains and associated genera.</title>
        <authorList>
            <person name="Sun Z."/>
            <person name="Harris H.M."/>
            <person name="McCann A."/>
            <person name="Guo C."/>
            <person name="Argimon S."/>
            <person name="Zhang W."/>
            <person name="Yang X."/>
            <person name="Jeffery I.B."/>
            <person name="Cooney J.C."/>
            <person name="Kagawa T.F."/>
            <person name="Liu W."/>
            <person name="Song Y."/>
            <person name="Salvetti E."/>
            <person name="Wrobel A."/>
            <person name="Rasinkangas P."/>
            <person name="Parkhill J."/>
            <person name="Rea M.C."/>
            <person name="O'Sullivan O."/>
            <person name="Ritari J."/>
            <person name="Douillard F.P."/>
            <person name="Paul Ross R."/>
            <person name="Yang R."/>
            <person name="Briner A.E."/>
            <person name="Felis G.E."/>
            <person name="de Vos W.M."/>
            <person name="Barrangou R."/>
            <person name="Klaenhammer T.R."/>
            <person name="Caufield P.W."/>
            <person name="Cui Y."/>
            <person name="Zhang H."/>
            <person name="O'Toole P.W."/>
        </authorList>
    </citation>
    <scope>NUCLEOTIDE SEQUENCE [LARGE SCALE GENOMIC DNA]</scope>
    <source>
        <strain evidence="2 3">DSM 17758</strain>
    </source>
</reference>
<gene>
    <name evidence="2" type="ORF">FC15_GL001619</name>
</gene>
<accession>A0A0R1VW16</accession>
<protein>
    <recommendedName>
        <fullName evidence="1">HTH-type transcriptional regulator Rgg C-terminal domain-containing protein</fullName>
    </recommendedName>
</protein>
<comment type="caution">
    <text evidence="2">The sequence shown here is derived from an EMBL/GenBank/DDBJ whole genome shotgun (WGS) entry which is preliminary data.</text>
</comment>
<dbReference type="InterPro" id="IPR010057">
    <property type="entry name" value="Transcription_activator_Rgg_C"/>
</dbReference>
<name>A0A0R1VW16_9LACO</name>
<proteinExistence type="predicted"/>
<dbReference type="STRING" id="1423735.FC15_GL001619"/>
<sequence length="135" mass="16581">MSLEHAINYLNRLNVTLSEYEFLLQNTVEREQHQYLRYLKRVDEAQARVYTQILRDKYQQTNDQYFYYLYAQRELLNYRWFSQIFTTDFEDLVSHIKTYLNRIETWGHFEIVLFLNTMSILILSTSFKSSKTCCR</sequence>
<dbReference type="Proteomes" id="UP000051315">
    <property type="component" value="Unassembled WGS sequence"/>
</dbReference>
<keyword evidence="3" id="KW-1185">Reference proteome</keyword>
<dbReference type="EMBL" id="AZFX01000045">
    <property type="protein sequence ID" value="KRM09783.1"/>
    <property type="molecule type" value="Genomic_DNA"/>
</dbReference>
<feature type="domain" description="HTH-type transcriptional regulator Rgg C-terminal" evidence="1">
    <location>
        <begin position="48"/>
        <end position="132"/>
    </location>
</feature>
<organism evidence="2 3">
    <name type="scientific">Lapidilactobacillus concavus DSM 17758</name>
    <dbReference type="NCBI Taxonomy" id="1423735"/>
    <lineage>
        <taxon>Bacteria</taxon>
        <taxon>Bacillati</taxon>
        <taxon>Bacillota</taxon>
        <taxon>Bacilli</taxon>
        <taxon>Lactobacillales</taxon>
        <taxon>Lactobacillaceae</taxon>
        <taxon>Lapidilactobacillus</taxon>
    </lineage>
</organism>
<dbReference type="Pfam" id="PF21259">
    <property type="entry name" value="Rgg_C"/>
    <property type="match status" value="1"/>
</dbReference>
<dbReference type="PATRIC" id="fig|1423735.3.peg.1679"/>
<evidence type="ECO:0000313" key="3">
    <source>
        <dbReference type="Proteomes" id="UP000051315"/>
    </source>
</evidence>
<evidence type="ECO:0000313" key="2">
    <source>
        <dbReference type="EMBL" id="KRM09783.1"/>
    </source>
</evidence>
<dbReference type="AlphaFoldDB" id="A0A0R1VW16"/>